<evidence type="ECO:0000313" key="1">
    <source>
        <dbReference type="EMBL" id="VEI25024.1"/>
    </source>
</evidence>
<dbReference type="EMBL" id="LR134479">
    <property type="protein sequence ID" value="VEI25024.1"/>
    <property type="molecule type" value="Genomic_DNA"/>
</dbReference>
<name>A0A7Z9A751_9MICC</name>
<evidence type="ECO:0000313" key="2">
    <source>
        <dbReference type="Proteomes" id="UP000282386"/>
    </source>
</evidence>
<sequence length="68" mass="7765">MSLSREAEYSINILPYRKVYTGQSSHDVNALLGGLRCWLPSKGLRCLAETYVWTGIQHEDAELENCNY</sequence>
<proteinExistence type="predicted"/>
<dbReference type="AlphaFoldDB" id="A0A7Z9A751"/>
<dbReference type="Proteomes" id="UP000282386">
    <property type="component" value="Chromosome"/>
</dbReference>
<gene>
    <name evidence="1" type="ORF">NCTC10207_02375</name>
</gene>
<reference evidence="1 2" key="1">
    <citation type="submission" date="2018-12" db="EMBL/GenBank/DDBJ databases">
        <authorList>
            <consortium name="Pathogen Informatics"/>
        </authorList>
    </citation>
    <scope>NUCLEOTIDE SEQUENCE [LARGE SCALE GENOMIC DNA]</scope>
    <source>
        <strain evidence="1 2">NCTC10207</strain>
    </source>
</reference>
<organism evidence="1 2">
    <name type="scientific">Rothia aeria</name>
    <dbReference type="NCBI Taxonomy" id="172042"/>
    <lineage>
        <taxon>Bacteria</taxon>
        <taxon>Bacillati</taxon>
        <taxon>Actinomycetota</taxon>
        <taxon>Actinomycetes</taxon>
        <taxon>Micrococcales</taxon>
        <taxon>Micrococcaceae</taxon>
        <taxon>Rothia</taxon>
    </lineage>
</organism>
<protein>
    <submittedName>
        <fullName evidence="1">Uncharacterized protein</fullName>
    </submittedName>
</protein>
<accession>A0A7Z9A751</accession>